<sequence length="188" mass="21609">MPVIIAINLPFEEGLVAIDSDEEVRKPRSLLTKLEFVSVFVKNIDDENAKAGNKEGNENEDDDDEFIDGLWSKGNDVFSCYVDDEDLEEANEGRKKKKGETKRDTYDDGEEEEKYEDLDDPSIPSAKSEYENDGKKKSRKKGRRVKYQEYLTCKSWGLSGHLCSYAAVVVRQKKLNPFNFVHDFYSIE</sequence>
<dbReference type="Proteomes" id="UP001153076">
    <property type="component" value="Unassembled WGS sequence"/>
</dbReference>
<feature type="region of interest" description="Disordered" evidence="1">
    <location>
        <begin position="87"/>
        <end position="141"/>
    </location>
</feature>
<dbReference type="AlphaFoldDB" id="A0A9Q1JLR2"/>
<evidence type="ECO:0000256" key="1">
    <source>
        <dbReference type="SAM" id="MobiDB-lite"/>
    </source>
</evidence>
<organism evidence="2 3">
    <name type="scientific">Carnegiea gigantea</name>
    <dbReference type="NCBI Taxonomy" id="171969"/>
    <lineage>
        <taxon>Eukaryota</taxon>
        <taxon>Viridiplantae</taxon>
        <taxon>Streptophyta</taxon>
        <taxon>Embryophyta</taxon>
        <taxon>Tracheophyta</taxon>
        <taxon>Spermatophyta</taxon>
        <taxon>Magnoliopsida</taxon>
        <taxon>eudicotyledons</taxon>
        <taxon>Gunneridae</taxon>
        <taxon>Pentapetalae</taxon>
        <taxon>Caryophyllales</taxon>
        <taxon>Cactineae</taxon>
        <taxon>Cactaceae</taxon>
        <taxon>Cactoideae</taxon>
        <taxon>Echinocereeae</taxon>
        <taxon>Carnegiea</taxon>
    </lineage>
</organism>
<protein>
    <submittedName>
        <fullName evidence="2">Uncharacterized protein</fullName>
    </submittedName>
</protein>
<keyword evidence="3" id="KW-1185">Reference proteome</keyword>
<comment type="caution">
    <text evidence="2">The sequence shown here is derived from an EMBL/GenBank/DDBJ whole genome shotgun (WGS) entry which is preliminary data.</text>
</comment>
<feature type="compositionally biased region" description="Acidic residues" evidence="1">
    <location>
        <begin position="58"/>
        <end position="67"/>
    </location>
</feature>
<name>A0A9Q1JLR2_9CARY</name>
<feature type="region of interest" description="Disordered" evidence="1">
    <location>
        <begin position="49"/>
        <end position="68"/>
    </location>
</feature>
<evidence type="ECO:0000313" key="2">
    <source>
        <dbReference type="EMBL" id="KAJ8428464.1"/>
    </source>
</evidence>
<gene>
    <name evidence="2" type="ORF">Cgig2_012531</name>
</gene>
<accession>A0A9Q1JLR2</accession>
<reference evidence="2" key="1">
    <citation type="submission" date="2022-04" db="EMBL/GenBank/DDBJ databases">
        <title>Carnegiea gigantea Genome sequencing and assembly v2.</title>
        <authorList>
            <person name="Copetti D."/>
            <person name="Sanderson M.J."/>
            <person name="Burquez A."/>
            <person name="Wojciechowski M.F."/>
        </authorList>
    </citation>
    <scope>NUCLEOTIDE SEQUENCE</scope>
    <source>
        <strain evidence="2">SGP5-SGP5p</strain>
        <tissue evidence="2">Aerial part</tissue>
    </source>
</reference>
<evidence type="ECO:0000313" key="3">
    <source>
        <dbReference type="Proteomes" id="UP001153076"/>
    </source>
</evidence>
<dbReference type="EMBL" id="JAKOGI010001003">
    <property type="protein sequence ID" value="KAJ8428464.1"/>
    <property type="molecule type" value="Genomic_DNA"/>
</dbReference>
<proteinExistence type="predicted"/>
<feature type="compositionally biased region" description="Acidic residues" evidence="1">
    <location>
        <begin position="107"/>
        <end position="120"/>
    </location>
</feature>